<evidence type="ECO:0000313" key="1">
    <source>
        <dbReference type="EMBL" id="KDN20528.1"/>
    </source>
</evidence>
<dbReference type="EMBL" id="JMQI01000042">
    <property type="protein sequence ID" value="KDN20528.1"/>
    <property type="molecule type" value="Genomic_DNA"/>
</dbReference>
<sequence length="167" mass="17710">MSTRGSTRGVVYVHSSPSAVCPHVEWAISGTLGARVDLKWTAQPASPGQLRAECGWRAPAGTGAKLAAALKAWPMIRFEVTEEPSAGVDGERFCFAPGLGLWHGRTSANGDIVVGEDQLRALVSMTRGGESLAHKLDELLAASWDEALEPFRHAGDGAPVTWLHQVG</sequence>
<organism evidence="1 2">
    <name type="scientific">Amycolatopsis rifamycinica</name>
    <dbReference type="NCBI Taxonomy" id="287986"/>
    <lineage>
        <taxon>Bacteria</taxon>
        <taxon>Bacillati</taxon>
        <taxon>Actinomycetota</taxon>
        <taxon>Actinomycetes</taxon>
        <taxon>Pseudonocardiales</taxon>
        <taxon>Pseudonocardiaceae</taxon>
        <taxon>Amycolatopsis</taxon>
    </lineage>
</organism>
<protein>
    <recommendedName>
        <fullName evidence="3">DUF3145 domain-containing protein</fullName>
    </recommendedName>
</protein>
<dbReference type="eggNOG" id="ENOG502ZWGX">
    <property type="taxonomic scope" value="Bacteria"/>
</dbReference>
<dbReference type="OrthoDB" id="3210860at2"/>
<dbReference type="STRING" id="287986.DV20_19970"/>
<comment type="caution">
    <text evidence="1">The sequence shown here is derived from an EMBL/GenBank/DDBJ whole genome shotgun (WGS) entry which is preliminary data.</text>
</comment>
<evidence type="ECO:0000313" key="2">
    <source>
        <dbReference type="Proteomes" id="UP000027345"/>
    </source>
</evidence>
<dbReference type="AlphaFoldDB" id="A0A066U8H5"/>
<dbReference type="Proteomes" id="UP000027345">
    <property type="component" value="Unassembled WGS sequence"/>
</dbReference>
<dbReference type="Pfam" id="PF11343">
    <property type="entry name" value="DUF3145"/>
    <property type="match status" value="1"/>
</dbReference>
<dbReference type="RefSeq" id="WP_026469134.1">
    <property type="nucleotide sequence ID" value="NZ_JMQI01000042.1"/>
</dbReference>
<accession>A0A066U8H5</accession>
<evidence type="ECO:0008006" key="3">
    <source>
        <dbReference type="Google" id="ProtNLM"/>
    </source>
</evidence>
<dbReference type="InterPro" id="IPR021491">
    <property type="entry name" value="DUF3145"/>
</dbReference>
<reference evidence="1 2" key="1">
    <citation type="submission" date="2014-05" db="EMBL/GenBank/DDBJ databases">
        <title>Draft genome sequence of Amycolatopsis rifamycinica DSM 46095.</title>
        <authorList>
            <person name="Lal R."/>
            <person name="Saxena A."/>
            <person name="Kumari R."/>
            <person name="Mukherjee U."/>
            <person name="Singh P."/>
            <person name="Sangwan N."/>
            <person name="Mahato N.K."/>
        </authorList>
    </citation>
    <scope>NUCLEOTIDE SEQUENCE [LARGE SCALE GENOMIC DNA]</scope>
    <source>
        <strain evidence="1 2">DSM 46095</strain>
    </source>
</reference>
<proteinExistence type="predicted"/>
<gene>
    <name evidence="1" type="ORF">DV20_19970</name>
</gene>
<name>A0A066U8H5_9PSEU</name>
<keyword evidence="2" id="KW-1185">Reference proteome</keyword>